<comment type="caution">
    <text evidence="1">The sequence shown here is derived from an EMBL/GenBank/DDBJ whole genome shotgun (WGS) entry which is preliminary data.</text>
</comment>
<gene>
    <name evidence="1" type="ORF">AHMF7616_02518</name>
</gene>
<accession>A0A369QM45</accession>
<evidence type="ECO:0008006" key="3">
    <source>
        <dbReference type="Google" id="ProtNLM"/>
    </source>
</evidence>
<keyword evidence="2" id="KW-1185">Reference proteome</keyword>
<name>A0A369QM45_9BACT</name>
<dbReference type="AlphaFoldDB" id="A0A369QM45"/>
<sequence>MQLNCFGWNLNDNYQPKKAMKKILVFVTALFWITACEQEEILNNSGKEQEASTKSIIGKWNWIRTDGGLAFHIHETPKTTGKEITLEFKANNQFRKYVNGVLESQGTYSLSSRTCIHTHEEKQVISIPSEMDMMIESMDANNLQLSDENFDGLGSQYQRK</sequence>
<protein>
    <recommendedName>
        <fullName evidence="3">Lipocalin-like domain-containing protein</fullName>
    </recommendedName>
</protein>
<reference evidence="1 2" key="1">
    <citation type="submission" date="2018-04" db="EMBL/GenBank/DDBJ databases">
        <title>Adhaeribacter sp. HMF7616 genome sequencing and assembly.</title>
        <authorList>
            <person name="Kang H."/>
            <person name="Kang J."/>
            <person name="Cha I."/>
            <person name="Kim H."/>
            <person name="Joh K."/>
        </authorList>
    </citation>
    <scope>NUCLEOTIDE SEQUENCE [LARGE SCALE GENOMIC DNA]</scope>
    <source>
        <strain evidence="1 2">HMF7616</strain>
    </source>
</reference>
<proteinExistence type="predicted"/>
<organism evidence="1 2">
    <name type="scientific">Adhaeribacter pallidiroseus</name>
    <dbReference type="NCBI Taxonomy" id="2072847"/>
    <lineage>
        <taxon>Bacteria</taxon>
        <taxon>Pseudomonadati</taxon>
        <taxon>Bacteroidota</taxon>
        <taxon>Cytophagia</taxon>
        <taxon>Cytophagales</taxon>
        <taxon>Hymenobacteraceae</taxon>
        <taxon>Adhaeribacter</taxon>
    </lineage>
</organism>
<dbReference type="EMBL" id="QASA01000001">
    <property type="protein sequence ID" value="RDC63909.1"/>
    <property type="molecule type" value="Genomic_DNA"/>
</dbReference>
<evidence type="ECO:0000313" key="1">
    <source>
        <dbReference type="EMBL" id="RDC63909.1"/>
    </source>
</evidence>
<evidence type="ECO:0000313" key="2">
    <source>
        <dbReference type="Proteomes" id="UP000253919"/>
    </source>
</evidence>
<dbReference type="Proteomes" id="UP000253919">
    <property type="component" value="Unassembled WGS sequence"/>
</dbReference>